<dbReference type="EMBL" id="SGNY01000018">
    <property type="protein sequence ID" value="TRA93671.1"/>
    <property type="molecule type" value="Genomic_DNA"/>
</dbReference>
<proteinExistence type="predicted"/>
<accession>A0A546WYT4</accession>
<dbReference type="Proteomes" id="UP000315434">
    <property type="component" value="Unassembled WGS sequence"/>
</dbReference>
<dbReference type="AlphaFoldDB" id="A0A546WYT4"/>
<reference evidence="1 2" key="1">
    <citation type="journal article" date="2019" name="Appl. Microbiol. Biotechnol.">
        <title>Differential efficiency of wild type rhizogenic strains for rol gene transformation of plants.</title>
        <authorList>
            <person name="Desmet S."/>
            <person name="De Keyser E."/>
            <person name="Van Vaerenbergh J."/>
            <person name="Baeyen S."/>
            <person name="Van Huylenbroeck J."/>
            <person name="Geelen D."/>
            <person name="Dhooghe E."/>
        </authorList>
    </citation>
    <scope>NUCLEOTIDE SEQUENCE [LARGE SCALE GENOMIC DNA]</scope>
    <source>
        <strain evidence="1 2">GBBC3284</strain>
    </source>
</reference>
<evidence type="ECO:0000313" key="1">
    <source>
        <dbReference type="EMBL" id="TRA93671.1"/>
    </source>
</evidence>
<dbReference type="RefSeq" id="WP_142843685.1">
    <property type="nucleotide sequence ID" value="NZ_SGNY01000018.1"/>
</dbReference>
<evidence type="ECO:0008006" key="3">
    <source>
        <dbReference type="Google" id="ProtNLM"/>
    </source>
</evidence>
<name>A0A546WYT4_RHIRH</name>
<organism evidence="1 2">
    <name type="scientific">Rhizobium rhizogenes</name>
    <name type="common">Agrobacterium rhizogenes</name>
    <dbReference type="NCBI Taxonomy" id="359"/>
    <lineage>
        <taxon>Bacteria</taxon>
        <taxon>Pseudomonadati</taxon>
        <taxon>Pseudomonadota</taxon>
        <taxon>Alphaproteobacteria</taxon>
        <taxon>Hyphomicrobiales</taxon>
        <taxon>Rhizobiaceae</taxon>
        <taxon>Rhizobium/Agrobacterium group</taxon>
        <taxon>Rhizobium</taxon>
    </lineage>
</organism>
<evidence type="ECO:0000313" key="2">
    <source>
        <dbReference type="Proteomes" id="UP000315434"/>
    </source>
</evidence>
<sequence length="171" mass="18746">MTDEILTARVAVPQSKTDPDAVRFEEIPLPPRDMWEGMGIPAPIDKTLPPVATEPAISKRPRKALRFTAGEFSKIVPLQFPFEDDELGAVSQLTVSRLTVGEVGELLDQRTGGEVDNFDIYARMTGMPAEVLRGLMDVDGEEVTRVCFDFLPPMFRGATSDPSLPPTNGET</sequence>
<dbReference type="OrthoDB" id="7851346at2"/>
<gene>
    <name evidence="1" type="ORF">EXN68_27185</name>
</gene>
<comment type="caution">
    <text evidence="1">The sequence shown here is derived from an EMBL/GenBank/DDBJ whole genome shotgun (WGS) entry which is preliminary data.</text>
</comment>
<protein>
    <recommendedName>
        <fullName evidence="3">Phage tail assembly protein</fullName>
    </recommendedName>
</protein>